<protein>
    <recommendedName>
        <fullName evidence="3">Arrestin C-terminal-like domain-containing protein</fullName>
    </recommendedName>
</protein>
<reference evidence="1" key="3">
    <citation type="submission" date="2025-09" db="UniProtKB">
        <authorList>
            <consortium name="Ensembl"/>
        </authorList>
    </citation>
    <scope>IDENTIFICATION</scope>
</reference>
<dbReference type="Gene3D" id="2.60.40.640">
    <property type="match status" value="1"/>
</dbReference>
<dbReference type="STRING" id="244447.ENSCSEP00000026249"/>
<evidence type="ECO:0008006" key="3">
    <source>
        <dbReference type="Google" id="ProtNLM"/>
    </source>
</evidence>
<reference evidence="1 2" key="1">
    <citation type="journal article" date="2014" name="Nat. Genet.">
        <title>Whole-genome sequence of a flatfish provides insights into ZW sex chromosome evolution and adaptation to a benthic lifestyle.</title>
        <authorList>
            <person name="Chen S."/>
            <person name="Zhang G."/>
            <person name="Shao C."/>
            <person name="Huang Q."/>
            <person name="Liu G."/>
            <person name="Zhang P."/>
            <person name="Song W."/>
            <person name="An N."/>
            <person name="Chalopin D."/>
            <person name="Volff J.N."/>
            <person name="Hong Y."/>
            <person name="Li Q."/>
            <person name="Sha Z."/>
            <person name="Zhou H."/>
            <person name="Xie M."/>
            <person name="Yu Q."/>
            <person name="Liu Y."/>
            <person name="Xiang H."/>
            <person name="Wang N."/>
            <person name="Wu K."/>
            <person name="Yang C."/>
            <person name="Zhou Q."/>
            <person name="Liao X."/>
            <person name="Yang L."/>
            <person name="Hu Q."/>
            <person name="Zhang J."/>
            <person name="Meng L."/>
            <person name="Jin L."/>
            <person name="Tian Y."/>
            <person name="Lian J."/>
            <person name="Yang J."/>
            <person name="Miao G."/>
            <person name="Liu S."/>
            <person name="Liang Z."/>
            <person name="Yan F."/>
            <person name="Li Y."/>
            <person name="Sun B."/>
            <person name="Zhang H."/>
            <person name="Zhang J."/>
            <person name="Zhu Y."/>
            <person name="Du M."/>
            <person name="Zhao Y."/>
            <person name="Schartl M."/>
            <person name="Tang Q."/>
            <person name="Wang J."/>
        </authorList>
    </citation>
    <scope>NUCLEOTIDE SEQUENCE</scope>
</reference>
<dbReference type="AlphaFoldDB" id="A0A3P8WHN7"/>
<evidence type="ECO:0000313" key="1">
    <source>
        <dbReference type="Ensembl" id="ENSCSEP00000026249.1"/>
    </source>
</evidence>
<reference evidence="1" key="2">
    <citation type="submission" date="2025-08" db="UniProtKB">
        <authorList>
            <consortium name="Ensembl"/>
        </authorList>
    </citation>
    <scope>IDENTIFICATION</scope>
</reference>
<name>A0A3P8WHN7_CYNSE</name>
<dbReference type="Ensembl" id="ENSCSET00000026591.1">
    <property type="protein sequence ID" value="ENSCSEP00000026249.1"/>
    <property type="gene ID" value="ENSCSEG00000016762.1"/>
</dbReference>
<keyword evidence="2" id="KW-1185">Reference proteome</keyword>
<dbReference type="InParanoid" id="A0A3P8WHN7"/>
<dbReference type="Proteomes" id="UP000265120">
    <property type="component" value="Chromosome W"/>
</dbReference>
<sequence>GARLEHWLSFSLPAIRHISFNKCSRAIRLKYCLYNKYSFFAKGKRKVQIKGILKETVTRIITIPPSMQVSILNCNIIKVEYRLLVHTVWRFGPEATSLSLV</sequence>
<dbReference type="InterPro" id="IPR014752">
    <property type="entry name" value="Arrestin-like_C"/>
</dbReference>
<evidence type="ECO:0000313" key="2">
    <source>
        <dbReference type="Proteomes" id="UP000265120"/>
    </source>
</evidence>
<proteinExistence type="predicted"/>
<organism evidence="1 2">
    <name type="scientific">Cynoglossus semilaevis</name>
    <name type="common">Tongue sole</name>
    <dbReference type="NCBI Taxonomy" id="244447"/>
    <lineage>
        <taxon>Eukaryota</taxon>
        <taxon>Metazoa</taxon>
        <taxon>Chordata</taxon>
        <taxon>Craniata</taxon>
        <taxon>Vertebrata</taxon>
        <taxon>Euteleostomi</taxon>
        <taxon>Actinopterygii</taxon>
        <taxon>Neopterygii</taxon>
        <taxon>Teleostei</taxon>
        <taxon>Neoteleostei</taxon>
        <taxon>Acanthomorphata</taxon>
        <taxon>Carangaria</taxon>
        <taxon>Pleuronectiformes</taxon>
        <taxon>Pleuronectoidei</taxon>
        <taxon>Cynoglossidae</taxon>
        <taxon>Cynoglossinae</taxon>
        <taxon>Cynoglossus</taxon>
    </lineage>
</organism>
<accession>A0A3P8WHN7</accession>